<dbReference type="PANTHER" id="PTHR48043:SF145">
    <property type="entry name" value="FI06409P-RELATED"/>
    <property type="match status" value="1"/>
</dbReference>
<evidence type="ECO:0000256" key="4">
    <source>
        <dbReference type="SAM" id="Phobius"/>
    </source>
</evidence>
<name>A0ABD0KXT3_9CAEN</name>
<reference evidence="5 6" key="1">
    <citation type="journal article" date="2023" name="Sci. Data">
        <title>Genome assembly of the Korean intertidal mud-creeper Batillaria attramentaria.</title>
        <authorList>
            <person name="Patra A.K."/>
            <person name="Ho P.T."/>
            <person name="Jun S."/>
            <person name="Lee S.J."/>
            <person name="Kim Y."/>
            <person name="Won Y.J."/>
        </authorList>
    </citation>
    <scope>NUCLEOTIDE SEQUENCE [LARGE SCALE GENOMIC DNA]</scope>
    <source>
        <strain evidence="5">Wonlab-2016</strain>
    </source>
</reference>
<dbReference type="CDD" id="cd03784">
    <property type="entry name" value="GT1_Gtf-like"/>
    <property type="match status" value="1"/>
</dbReference>
<gene>
    <name evidence="5" type="ORF">BaRGS_00016900</name>
</gene>
<dbReference type="Pfam" id="PF00201">
    <property type="entry name" value="UDPGT"/>
    <property type="match status" value="1"/>
</dbReference>
<keyword evidence="3" id="KW-0808">Transferase</keyword>
<organism evidence="5 6">
    <name type="scientific">Batillaria attramentaria</name>
    <dbReference type="NCBI Taxonomy" id="370345"/>
    <lineage>
        <taxon>Eukaryota</taxon>
        <taxon>Metazoa</taxon>
        <taxon>Spiralia</taxon>
        <taxon>Lophotrochozoa</taxon>
        <taxon>Mollusca</taxon>
        <taxon>Gastropoda</taxon>
        <taxon>Caenogastropoda</taxon>
        <taxon>Sorbeoconcha</taxon>
        <taxon>Cerithioidea</taxon>
        <taxon>Batillariidae</taxon>
        <taxon>Batillaria</taxon>
    </lineage>
</organism>
<protein>
    <recommendedName>
        <fullName evidence="7">UDP-glycosyltransferases domain-containing protein</fullName>
    </recommendedName>
</protein>
<dbReference type="FunFam" id="3.40.50.2000:FF:000021">
    <property type="entry name" value="UDP-glucuronosyltransferase"/>
    <property type="match status" value="1"/>
</dbReference>
<dbReference type="Proteomes" id="UP001519460">
    <property type="component" value="Unassembled WGS sequence"/>
</dbReference>
<keyword evidence="4" id="KW-0812">Transmembrane</keyword>
<evidence type="ECO:0000256" key="3">
    <source>
        <dbReference type="ARBA" id="ARBA00022679"/>
    </source>
</evidence>
<keyword evidence="2" id="KW-0328">Glycosyltransferase</keyword>
<keyword evidence="4" id="KW-1133">Transmembrane helix</keyword>
<dbReference type="GO" id="GO:0016757">
    <property type="term" value="F:glycosyltransferase activity"/>
    <property type="evidence" value="ECO:0007669"/>
    <property type="project" value="UniProtKB-KW"/>
</dbReference>
<dbReference type="InterPro" id="IPR050271">
    <property type="entry name" value="UDP-glycosyltransferase"/>
</dbReference>
<sequence length="623" mass="69832">MPQGCCATGVAHNFRLTFRDSVWSRQRLYGEKQLSPENLQTRFSAMEPRNGLLAWSALATLLTCLVFLHTTDGKRVIVVPMPFTSHTKYQTNVARALARLGHEVWLTMPDFLVAKGVLDTTNFTVIEYSSVGNVEEIHMTGFRDKYFTGEREDWALNFKLLKEHCHSLLTNVSFYNTIKAIHPEFFVFDNIPMIKMLTILPYRLGVPFAFVGSAFDPETQRVPQARTVTPIPLFPFSDHMTFVQRLQNVLFSLISVVRDPSVYPNAVALYAPEMPYLPIDMLVARAEIWLVEMDHILDYPRPSLPNVKLIGGTATGPAKPLPSEFKTFMDSATEGVVIVSFGSYVLNLPKEISDKVFSVLQQLPFKSVFRSNLKSPNPAKILTSPWLPQNDLLGHPNTKVFVSHCGKNGQYEALFHAVPVVATPMFVDQPYNAERMRVKSMAETVDLKTVTEDAFKSAIMTVATDPRYKQAISTASELFRIEFGVPMERAAFWLDHVMKYGGAYMRSAGQEIPYYQFHGFDIYAVILGARSSPSPPSSHHHPLASSRRAVQHDSSCSSSFAAEGAAGWSFESRLTVDSSELQCAHVPPCINAQVTDVCLLALEGLRLWDGRKTEHAKHLCSQR</sequence>
<proteinExistence type="inferred from homology"/>
<evidence type="ECO:0000256" key="2">
    <source>
        <dbReference type="ARBA" id="ARBA00022676"/>
    </source>
</evidence>
<feature type="transmembrane region" description="Helical" evidence="4">
    <location>
        <begin position="52"/>
        <end position="70"/>
    </location>
</feature>
<keyword evidence="4" id="KW-0472">Membrane</keyword>
<evidence type="ECO:0000313" key="5">
    <source>
        <dbReference type="EMBL" id="KAK7491881.1"/>
    </source>
</evidence>
<comment type="caution">
    <text evidence="5">The sequence shown here is derived from an EMBL/GenBank/DDBJ whole genome shotgun (WGS) entry which is preliminary data.</text>
</comment>
<comment type="similarity">
    <text evidence="1">Belongs to the UDP-glycosyltransferase family.</text>
</comment>
<evidence type="ECO:0000256" key="1">
    <source>
        <dbReference type="ARBA" id="ARBA00009995"/>
    </source>
</evidence>
<dbReference type="InterPro" id="IPR035595">
    <property type="entry name" value="UDP_glycos_trans_CS"/>
</dbReference>
<dbReference type="EMBL" id="JACVVK020000109">
    <property type="protein sequence ID" value="KAK7491881.1"/>
    <property type="molecule type" value="Genomic_DNA"/>
</dbReference>
<evidence type="ECO:0008006" key="7">
    <source>
        <dbReference type="Google" id="ProtNLM"/>
    </source>
</evidence>
<dbReference type="InterPro" id="IPR002213">
    <property type="entry name" value="UDP_glucos_trans"/>
</dbReference>
<dbReference type="Gene3D" id="3.40.50.2000">
    <property type="entry name" value="Glycogen Phosphorylase B"/>
    <property type="match status" value="2"/>
</dbReference>
<evidence type="ECO:0000313" key="6">
    <source>
        <dbReference type="Proteomes" id="UP001519460"/>
    </source>
</evidence>
<dbReference type="SUPFAM" id="SSF53756">
    <property type="entry name" value="UDP-Glycosyltransferase/glycogen phosphorylase"/>
    <property type="match status" value="1"/>
</dbReference>
<dbReference type="PANTHER" id="PTHR48043">
    <property type="entry name" value="EG:EG0003.4 PROTEIN-RELATED"/>
    <property type="match status" value="1"/>
</dbReference>
<dbReference type="AlphaFoldDB" id="A0ABD0KXT3"/>
<accession>A0ABD0KXT3</accession>
<dbReference type="PROSITE" id="PS00375">
    <property type="entry name" value="UDPGT"/>
    <property type="match status" value="1"/>
</dbReference>
<keyword evidence="6" id="KW-1185">Reference proteome</keyword>